<dbReference type="WBParaSite" id="GPUH_0002072701-mRNA-1">
    <property type="protein sequence ID" value="GPUH_0002072701-mRNA-1"/>
    <property type="gene ID" value="GPUH_0002072701"/>
</dbReference>
<reference evidence="3" key="1">
    <citation type="submission" date="2016-06" db="UniProtKB">
        <authorList>
            <consortium name="WormBaseParasite"/>
        </authorList>
    </citation>
    <scope>IDENTIFICATION</scope>
</reference>
<accession>A0A183EIB1</accession>
<reference evidence="1 2" key="2">
    <citation type="submission" date="2018-11" db="EMBL/GenBank/DDBJ databases">
        <authorList>
            <consortium name="Pathogen Informatics"/>
        </authorList>
    </citation>
    <scope>NUCLEOTIDE SEQUENCE [LARGE SCALE GENOMIC DNA]</scope>
</reference>
<dbReference type="InterPro" id="IPR029034">
    <property type="entry name" value="Cystine-knot_cytokine"/>
</dbReference>
<proteinExistence type="predicted"/>
<dbReference type="Proteomes" id="UP000271098">
    <property type="component" value="Unassembled WGS sequence"/>
</dbReference>
<protein>
    <submittedName>
        <fullName evidence="1 3">Uncharacterized protein</fullName>
    </submittedName>
</protein>
<keyword evidence="2" id="KW-1185">Reference proteome</keyword>
<gene>
    <name evidence="1" type="ORF">GPUH_LOCUS20704</name>
</gene>
<dbReference type="PANTHER" id="PTHR33995">
    <property type="entry name" value="PROTEIN CBG18546"/>
    <property type="match status" value="1"/>
</dbReference>
<organism evidence="3">
    <name type="scientific">Gongylonema pulchrum</name>
    <dbReference type="NCBI Taxonomy" id="637853"/>
    <lineage>
        <taxon>Eukaryota</taxon>
        <taxon>Metazoa</taxon>
        <taxon>Ecdysozoa</taxon>
        <taxon>Nematoda</taxon>
        <taxon>Chromadorea</taxon>
        <taxon>Rhabditida</taxon>
        <taxon>Spirurina</taxon>
        <taxon>Spiruromorpha</taxon>
        <taxon>Spiruroidea</taxon>
        <taxon>Gongylonematidae</taxon>
        <taxon>Gongylonema</taxon>
    </lineage>
</organism>
<evidence type="ECO:0000313" key="1">
    <source>
        <dbReference type="EMBL" id="VDN36609.1"/>
    </source>
</evidence>
<evidence type="ECO:0000313" key="3">
    <source>
        <dbReference type="WBParaSite" id="GPUH_0002072701-mRNA-1"/>
    </source>
</evidence>
<dbReference type="PANTHER" id="PTHR33995:SF13">
    <property type="entry name" value="CTCK DOMAIN-CONTAINING PROTEIN"/>
    <property type="match status" value="1"/>
</dbReference>
<name>A0A183EIB1_9BILA</name>
<evidence type="ECO:0000313" key="2">
    <source>
        <dbReference type="Proteomes" id="UP000271098"/>
    </source>
</evidence>
<dbReference type="EMBL" id="UYRT01090943">
    <property type="protein sequence ID" value="VDN36609.1"/>
    <property type="molecule type" value="Genomic_DNA"/>
</dbReference>
<dbReference type="OrthoDB" id="5799079at2759"/>
<sequence length="147" mass="16540">MFQDISRPFECNDLCHDIIWKLNEAIVNEGNNSLLHLPVNDDGTIYSFGAEPTQSTESNCLPILWNTSRPPGVFVSAGKCIPQGTEETEEYRKLCTSCRGVYILNKNCFPRFINAVTCQSHSSGCIFDKISGQGKYHLQTFFFPSTF</sequence>
<dbReference type="AlphaFoldDB" id="A0A183EIB1"/>
<dbReference type="SUPFAM" id="SSF57501">
    <property type="entry name" value="Cystine-knot cytokines"/>
    <property type="match status" value="1"/>
</dbReference>